<organism evidence="3 4">
    <name type="scientific">Psychroflexus salinarum</name>
    <dbReference type="NCBI Taxonomy" id="546024"/>
    <lineage>
        <taxon>Bacteria</taxon>
        <taxon>Pseudomonadati</taxon>
        <taxon>Bacteroidota</taxon>
        <taxon>Flavobacteriia</taxon>
        <taxon>Flavobacteriales</taxon>
        <taxon>Flavobacteriaceae</taxon>
        <taxon>Psychroflexus</taxon>
    </lineage>
</organism>
<evidence type="ECO:0000313" key="3">
    <source>
        <dbReference type="EMBL" id="MFD0933077.1"/>
    </source>
</evidence>
<keyword evidence="2" id="KW-0808">Transferase</keyword>
<keyword evidence="4" id="KW-1185">Reference proteome</keyword>
<accession>A0ABW3GS05</accession>
<dbReference type="EMBL" id="JBHTIV010000013">
    <property type="protein sequence ID" value="MFD0933077.1"/>
    <property type="molecule type" value="Genomic_DNA"/>
</dbReference>
<dbReference type="Pfam" id="PF01075">
    <property type="entry name" value="Glyco_transf_9"/>
    <property type="match status" value="1"/>
</dbReference>
<protein>
    <submittedName>
        <fullName evidence="3">Glycosyltransferase family 9 protein</fullName>
    </submittedName>
</protein>
<dbReference type="PANTHER" id="PTHR30160">
    <property type="entry name" value="TETRAACYLDISACCHARIDE 4'-KINASE-RELATED"/>
    <property type="match status" value="1"/>
</dbReference>
<dbReference type="SUPFAM" id="SSF53756">
    <property type="entry name" value="UDP-Glycosyltransferase/glycogen phosphorylase"/>
    <property type="match status" value="1"/>
</dbReference>
<evidence type="ECO:0000256" key="2">
    <source>
        <dbReference type="ARBA" id="ARBA00022679"/>
    </source>
</evidence>
<proteinExistence type="predicted"/>
<keyword evidence="1" id="KW-0328">Glycosyltransferase</keyword>
<evidence type="ECO:0000313" key="4">
    <source>
        <dbReference type="Proteomes" id="UP001597049"/>
    </source>
</evidence>
<name>A0ABW3GS05_9FLAO</name>
<reference evidence="4" key="1">
    <citation type="journal article" date="2019" name="Int. J. Syst. Evol. Microbiol.">
        <title>The Global Catalogue of Microorganisms (GCM) 10K type strain sequencing project: providing services to taxonomists for standard genome sequencing and annotation.</title>
        <authorList>
            <consortium name="The Broad Institute Genomics Platform"/>
            <consortium name="The Broad Institute Genome Sequencing Center for Infectious Disease"/>
            <person name="Wu L."/>
            <person name="Ma J."/>
        </authorList>
    </citation>
    <scope>NUCLEOTIDE SEQUENCE [LARGE SCALE GENOMIC DNA]</scope>
    <source>
        <strain evidence="4">CCUG 56752</strain>
    </source>
</reference>
<dbReference type="InterPro" id="IPR002201">
    <property type="entry name" value="Glyco_trans_9"/>
</dbReference>
<comment type="caution">
    <text evidence="3">The sequence shown here is derived from an EMBL/GenBank/DDBJ whole genome shotgun (WGS) entry which is preliminary data.</text>
</comment>
<gene>
    <name evidence="3" type="ORF">ACFQ0R_10760</name>
</gene>
<evidence type="ECO:0000256" key="1">
    <source>
        <dbReference type="ARBA" id="ARBA00022676"/>
    </source>
</evidence>
<dbReference type="Gene3D" id="3.40.50.2000">
    <property type="entry name" value="Glycogen Phosphorylase B"/>
    <property type="match status" value="2"/>
</dbReference>
<dbReference type="PANTHER" id="PTHR30160:SF7">
    <property type="entry name" value="ADP-HEPTOSE--LPS HEPTOSYLTRANSFERASE 2"/>
    <property type="match status" value="1"/>
</dbReference>
<dbReference type="CDD" id="cd03789">
    <property type="entry name" value="GT9_LPS_heptosyltransferase"/>
    <property type="match status" value="1"/>
</dbReference>
<sequence>MKILVIQQKMIGDVLVSSLICENLKLNYPNAEIHYLVNRFTIPVIENNPYINKVVVFEDEYRSSKFAFYKFLKNIRRAKYNIVIDAYGKLESNLISLFSGAKTKVSWKKKYTKFIYSHTIDISKTPQTRSGLAIDNRLKLLSPLNLKSVLRSKPKIYLSESEIERAKSKLEKFNLDLSRPLYMISVLGSDILKTYPSEFMVQILDHIVDYSNAQLIFNYIPYQKQEVLKIYNLCQDKTKENIYLGISGDSIREFISITSHCDALIGNEGGAVNMAKAIDIPTFTIFSPWIDKETWSSFEDGKKNVSIHLDEIIPSYFEVKRYKDLKPKSLELYKKLEPKFVIHKLNSFIDHIND</sequence>
<dbReference type="InterPro" id="IPR051199">
    <property type="entry name" value="LPS_LOS_Heptosyltrfase"/>
</dbReference>
<dbReference type="RefSeq" id="WP_379658383.1">
    <property type="nucleotide sequence ID" value="NZ_JBHTIV010000013.1"/>
</dbReference>
<dbReference type="Proteomes" id="UP001597049">
    <property type="component" value="Unassembled WGS sequence"/>
</dbReference>